<dbReference type="Gene3D" id="3.50.50.60">
    <property type="entry name" value="FAD/NAD(P)-binding domain"/>
    <property type="match status" value="1"/>
</dbReference>
<dbReference type="EMBL" id="CP097511">
    <property type="protein sequence ID" value="URE47479.1"/>
    <property type="molecule type" value="Genomic_DNA"/>
</dbReference>
<dbReference type="PANTHER" id="PTHR45968:SF2">
    <property type="entry name" value="(R)-MANDELONITRILE LYASE-LIKE"/>
    <property type="match status" value="1"/>
</dbReference>
<dbReference type="Pfam" id="PF05199">
    <property type="entry name" value="GMC_oxred_C"/>
    <property type="match status" value="1"/>
</dbReference>
<dbReference type="InterPro" id="IPR051871">
    <property type="entry name" value="GMC_Oxidoreductase-Related"/>
</dbReference>
<sequence>MGEFVRSTVSTLWHYRGGCLVGKVVDRYFWVIGIDALRVVDGSIFTVSPETNPQATLLMLGRKENNLLPFAFLSVMLTGEIQM</sequence>
<dbReference type="AlphaFoldDB" id="A0A9E7LEF1"/>
<dbReference type="OrthoDB" id="269227at2759"/>
<organism evidence="2 3">
    <name type="scientific">Musa troglodytarum</name>
    <name type="common">fe'i banana</name>
    <dbReference type="NCBI Taxonomy" id="320322"/>
    <lineage>
        <taxon>Eukaryota</taxon>
        <taxon>Viridiplantae</taxon>
        <taxon>Streptophyta</taxon>
        <taxon>Embryophyta</taxon>
        <taxon>Tracheophyta</taxon>
        <taxon>Spermatophyta</taxon>
        <taxon>Magnoliopsida</taxon>
        <taxon>Liliopsida</taxon>
        <taxon>Zingiberales</taxon>
        <taxon>Musaceae</taxon>
        <taxon>Musa</taxon>
    </lineage>
</organism>
<dbReference type="GO" id="GO:0016614">
    <property type="term" value="F:oxidoreductase activity, acting on CH-OH group of donors"/>
    <property type="evidence" value="ECO:0007669"/>
    <property type="project" value="InterPro"/>
</dbReference>
<dbReference type="InterPro" id="IPR007867">
    <property type="entry name" value="GMC_OxRtase_C"/>
</dbReference>
<keyword evidence="3" id="KW-1185">Reference proteome</keyword>
<feature type="domain" description="Glucose-methanol-choline oxidoreductase C-terminal" evidence="1">
    <location>
        <begin position="3"/>
        <end position="61"/>
    </location>
</feature>
<dbReference type="Proteomes" id="UP001055439">
    <property type="component" value="Chromosome 9"/>
</dbReference>
<evidence type="ECO:0000313" key="2">
    <source>
        <dbReference type="EMBL" id="URE47479.1"/>
    </source>
</evidence>
<gene>
    <name evidence="2" type="ORF">MUK42_33333</name>
</gene>
<dbReference type="InterPro" id="IPR036188">
    <property type="entry name" value="FAD/NAD-bd_sf"/>
</dbReference>
<proteinExistence type="predicted"/>
<protein>
    <submittedName>
        <fullName evidence="2">GMC oxidoreductase</fullName>
    </submittedName>
</protein>
<reference evidence="2" key="1">
    <citation type="submission" date="2022-05" db="EMBL/GenBank/DDBJ databases">
        <title>The Musa troglodytarum L. genome provides insights into the mechanism of non-climacteric behaviour and enrichment of carotenoids.</title>
        <authorList>
            <person name="Wang J."/>
        </authorList>
    </citation>
    <scope>NUCLEOTIDE SEQUENCE</scope>
    <source>
        <tissue evidence="2">Leaf</tissue>
    </source>
</reference>
<dbReference type="PANTHER" id="PTHR45968">
    <property type="entry name" value="OSJNBA0019K04.7 PROTEIN"/>
    <property type="match status" value="1"/>
</dbReference>
<dbReference type="SUPFAM" id="SSF51905">
    <property type="entry name" value="FAD/NAD(P)-binding domain"/>
    <property type="match status" value="1"/>
</dbReference>
<name>A0A9E7LEF1_9LILI</name>
<accession>A0A9E7LEF1</accession>
<evidence type="ECO:0000259" key="1">
    <source>
        <dbReference type="Pfam" id="PF05199"/>
    </source>
</evidence>
<evidence type="ECO:0000313" key="3">
    <source>
        <dbReference type="Proteomes" id="UP001055439"/>
    </source>
</evidence>